<organism evidence="4 5">
    <name type="scientific">candidate division TA06 bacterium B3_TA06</name>
    <dbReference type="NCBI Taxonomy" id="2012487"/>
    <lineage>
        <taxon>Bacteria</taxon>
        <taxon>Bacteria division TA06</taxon>
    </lineage>
</organism>
<evidence type="ECO:0000256" key="2">
    <source>
        <dbReference type="RuleBase" id="RU003750"/>
    </source>
</evidence>
<dbReference type="InterPro" id="IPR000462">
    <property type="entry name" value="CDP-OH_P_trans"/>
</dbReference>
<protein>
    <submittedName>
        <fullName evidence="4">CDP-diacylglycerol--inositol 3-phosphatidyltransferase</fullName>
    </submittedName>
</protein>
<evidence type="ECO:0000256" key="3">
    <source>
        <dbReference type="SAM" id="Phobius"/>
    </source>
</evidence>
<dbReference type="InterPro" id="IPR048254">
    <property type="entry name" value="CDP_ALCOHOL_P_TRANSF_CS"/>
</dbReference>
<accession>A0A532V2K7</accession>
<dbReference type="Pfam" id="PF01066">
    <property type="entry name" value="CDP-OH_P_transf"/>
    <property type="match status" value="1"/>
</dbReference>
<dbReference type="InterPro" id="IPR043130">
    <property type="entry name" value="CDP-OH_PTrfase_TM_dom"/>
</dbReference>
<evidence type="ECO:0000313" key="5">
    <source>
        <dbReference type="Proteomes" id="UP000317778"/>
    </source>
</evidence>
<evidence type="ECO:0000256" key="1">
    <source>
        <dbReference type="ARBA" id="ARBA00022679"/>
    </source>
</evidence>
<sequence length="205" mass="22539">MSWSRETRGKVYAGFRWLVSPLVKSFVRLGMPPAVISMAGILFTGVAFILMYRGFASGVSGWMRAAGGVILFAAAWDIVDGEVARALGKASAKGAFLDSVLDRVSEFIIFLGIFLFFDFGKLDSALLFALLFASYSISYVRARAEGVGIHCKVGFFDRPTRVFIIGVALIAIPYYMNWVIRGLLLGTAFTAARRFIYVLTRKAES</sequence>
<reference evidence="4 5" key="1">
    <citation type="submission" date="2017-06" db="EMBL/GenBank/DDBJ databases">
        <title>Novel microbial phyla capable of carbon fixation and sulfur reduction in deep-sea sediments.</title>
        <authorList>
            <person name="Huang J."/>
            <person name="Baker B."/>
            <person name="Wang Y."/>
        </authorList>
    </citation>
    <scope>NUCLEOTIDE SEQUENCE [LARGE SCALE GENOMIC DNA]</scope>
    <source>
        <strain evidence="4">B3_TA06</strain>
    </source>
</reference>
<feature type="transmembrane region" description="Helical" evidence="3">
    <location>
        <begin position="162"/>
        <end position="180"/>
    </location>
</feature>
<dbReference type="EMBL" id="NJBO01000013">
    <property type="protein sequence ID" value="TKJ41398.1"/>
    <property type="molecule type" value="Genomic_DNA"/>
</dbReference>
<gene>
    <name evidence="4" type="ORF">CEE36_08055</name>
</gene>
<comment type="similarity">
    <text evidence="2">Belongs to the CDP-alcohol phosphatidyltransferase class-I family.</text>
</comment>
<keyword evidence="3" id="KW-0472">Membrane</keyword>
<name>A0A532V2K7_UNCT6</name>
<comment type="caution">
    <text evidence="4">The sequence shown here is derived from an EMBL/GenBank/DDBJ whole genome shotgun (WGS) entry which is preliminary data.</text>
</comment>
<dbReference type="GO" id="GO:0016020">
    <property type="term" value="C:membrane"/>
    <property type="evidence" value="ECO:0007669"/>
    <property type="project" value="InterPro"/>
</dbReference>
<keyword evidence="3" id="KW-0812">Transmembrane</keyword>
<dbReference type="AlphaFoldDB" id="A0A532V2K7"/>
<dbReference type="GO" id="GO:0008654">
    <property type="term" value="P:phospholipid biosynthetic process"/>
    <property type="evidence" value="ECO:0007669"/>
    <property type="project" value="InterPro"/>
</dbReference>
<dbReference type="Proteomes" id="UP000317778">
    <property type="component" value="Unassembled WGS sequence"/>
</dbReference>
<dbReference type="Gene3D" id="1.20.120.1760">
    <property type="match status" value="1"/>
</dbReference>
<keyword evidence="1 2" id="KW-0808">Transferase</keyword>
<feature type="transmembrane region" description="Helical" evidence="3">
    <location>
        <begin position="34"/>
        <end position="55"/>
    </location>
</feature>
<dbReference type="GO" id="GO:0016780">
    <property type="term" value="F:phosphotransferase activity, for other substituted phosphate groups"/>
    <property type="evidence" value="ECO:0007669"/>
    <property type="project" value="InterPro"/>
</dbReference>
<keyword evidence="3" id="KW-1133">Transmembrane helix</keyword>
<dbReference type="PROSITE" id="PS00379">
    <property type="entry name" value="CDP_ALCOHOL_P_TRANSF"/>
    <property type="match status" value="1"/>
</dbReference>
<proteinExistence type="inferred from homology"/>
<evidence type="ECO:0000313" key="4">
    <source>
        <dbReference type="EMBL" id="TKJ41398.1"/>
    </source>
</evidence>
<feature type="transmembrane region" description="Helical" evidence="3">
    <location>
        <begin position="100"/>
        <end position="119"/>
    </location>
</feature>